<dbReference type="AlphaFoldDB" id="A0A8H3U911"/>
<dbReference type="EMBL" id="WNWQ01000708">
    <property type="protein sequence ID" value="KAE9964384.1"/>
    <property type="molecule type" value="Genomic_DNA"/>
</dbReference>
<protein>
    <submittedName>
        <fullName evidence="1">Uncharacterized protein</fullName>
    </submittedName>
</protein>
<reference evidence="1 2" key="1">
    <citation type="submission" date="2019-11" db="EMBL/GenBank/DDBJ databases">
        <title>Venturia inaequalis Genome Resource.</title>
        <authorList>
            <person name="Lichtner F.J."/>
        </authorList>
    </citation>
    <scope>NUCLEOTIDE SEQUENCE [LARGE SCALE GENOMIC DNA]</scope>
    <source>
        <strain evidence="1">Bline_iso_100314</strain>
    </source>
</reference>
<evidence type="ECO:0000313" key="2">
    <source>
        <dbReference type="Proteomes" id="UP000433883"/>
    </source>
</evidence>
<dbReference type="Proteomes" id="UP000433883">
    <property type="component" value="Unassembled WGS sequence"/>
</dbReference>
<sequence length="154" mass="17055">MKVSQRLPLKTRRRVTLPHQRQIRKDSIRAPAERILALVNDSGSSNCLHHGAVMALSPVLIDREQLPLERFLAEGTAEQCSIFVLDGAVILSTHELCTCETIGPELEVGHDSEGEDGASKVRVLLVEYNGLEELARGAGHFLLETICWDEQDSM</sequence>
<evidence type="ECO:0000313" key="1">
    <source>
        <dbReference type="EMBL" id="KAE9964384.1"/>
    </source>
</evidence>
<proteinExistence type="predicted"/>
<name>A0A8H3U911_VENIN</name>
<comment type="caution">
    <text evidence="1">The sequence shown here is derived from an EMBL/GenBank/DDBJ whole genome shotgun (WGS) entry which is preliminary data.</text>
</comment>
<organism evidence="1 2">
    <name type="scientific">Venturia inaequalis</name>
    <name type="common">Apple scab fungus</name>
    <dbReference type="NCBI Taxonomy" id="5025"/>
    <lineage>
        <taxon>Eukaryota</taxon>
        <taxon>Fungi</taxon>
        <taxon>Dikarya</taxon>
        <taxon>Ascomycota</taxon>
        <taxon>Pezizomycotina</taxon>
        <taxon>Dothideomycetes</taxon>
        <taxon>Pleosporomycetidae</taxon>
        <taxon>Venturiales</taxon>
        <taxon>Venturiaceae</taxon>
        <taxon>Venturia</taxon>
    </lineage>
</organism>
<accession>A0A8H3U911</accession>
<gene>
    <name evidence="1" type="ORF">BLS_008396</name>
</gene>